<dbReference type="InterPro" id="IPR036689">
    <property type="entry name" value="ESAT-6-like_sf"/>
</dbReference>
<evidence type="ECO:0000313" key="3">
    <source>
        <dbReference type="Proteomes" id="UP000280008"/>
    </source>
</evidence>
<dbReference type="EMBL" id="RBKS01000001">
    <property type="protein sequence ID" value="RKR76411.1"/>
    <property type="molecule type" value="Genomic_DNA"/>
</dbReference>
<protein>
    <recommendedName>
        <fullName evidence="1">ESAT-6-like protein</fullName>
    </recommendedName>
</protein>
<evidence type="ECO:0000256" key="1">
    <source>
        <dbReference type="RuleBase" id="RU362001"/>
    </source>
</evidence>
<dbReference type="Proteomes" id="UP000280008">
    <property type="component" value="Unassembled WGS sequence"/>
</dbReference>
<comment type="caution">
    <text evidence="2">The sequence shown here is derived from an EMBL/GenBank/DDBJ whole genome shotgun (WGS) entry which is preliminary data.</text>
</comment>
<sequence length="110" mass="11201">MAEFRVTPEALEHAGAQFSTSLAAFDEKVQVANRAVAGLIGGDWSGRAADGYGQGWAEVVEGIAEVRQALAGMAALLPQAAALYRTTDDSVARDAETGSSAFGPSTAGGE</sequence>
<evidence type="ECO:0000313" key="2">
    <source>
        <dbReference type="EMBL" id="RKR76411.1"/>
    </source>
</evidence>
<proteinExistence type="inferred from homology"/>
<name>A0A495IMC0_9MICO</name>
<dbReference type="OrthoDB" id="4554345at2"/>
<reference evidence="2 3" key="1">
    <citation type="submission" date="2018-10" db="EMBL/GenBank/DDBJ databases">
        <title>Sequencing the genomes of 1000 actinobacteria strains.</title>
        <authorList>
            <person name="Klenk H.-P."/>
        </authorList>
    </citation>
    <scope>NUCLEOTIDE SEQUENCE [LARGE SCALE GENOMIC DNA]</scope>
    <source>
        <strain evidence="2 3">DSM 17894</strain>
    </source>
</reference>
<dbReference type="NCBIfam" id="TIGR03930">
    <property type="entry name" value="WXG100_ESAT6"/>
    <property type="match status" value="1"/>
</dbReference>
<accession>A0A495IMC0</accession>
<dbReference type="Gene3D" id="1.10.287.1060">
    <property type="entry name" value="ESAT-6-like"/>
    <property type="match status" value="1"/>
</dbReference>
<organism evidence="2 3">
    <name type="scientific">Frondihabitans australicus</name>
    <dbReference type="NCBI Taxonomy" id="386892"/>
    <lineage>
        <taxon>Bacteria</taxon>
        <taxon>Bacillati</taxon>
        <taxon>Actinomycetota</taxon>
        <taxon>Actinomycetes</taxon>
        <taxon>Micrococcales</taxon>
        <taxon>Microbacteriaceae</taxon>
        <taxon>Frondihabitans</taxon>
    </lineage>
</organism>
<keyword evidence="3" id="KW-1185">Reference proteome</keyword>
<comment type="similarity">
    <text evidence="1">Belongs to the WXG100 family.</text>
</comment>
<dbReference type="SUPFAM" id="SSF140453">
    <property type="entry name" value="EsxAB dimer-like"/>
    <property type="match status" value="1"/>
</dbReference>
<dbReference type="AlphaFoldDB" id="A0A495IMC0"/>
<dbReference type="Pfam" id="PF06013">
    <property type="entry name" value="WXG100"/>
    <property type="match status" value="1"/>
</dbReference>
<dbReference type="InterPro" id="IPR010310">
    <property type="entry name" value="T7SS_ESAT-6-like"/>
</dbReference>
<dbReference type="RefSeq" id="WP_121371388.1">
    <property type="nucleotide sequence ID" value="NZ_RBKS01000001.1"/>
</dbReference>
<gene>
    <name evidence="2" type="ORF">C8E83_3584</name>
</gene>